<dbReference type="Proteomes" id="UP000183203">
    <property type="component" value="Unassembled WGS sequence"/>
</dbReference>
<dbReference type="EMBL" id="FMYG01000005">
    <property type="protein sequence ID" value="SDC48862.1"/>
    <property type="molecule type" value="Genomic_DNA"/>
</dbReference>
<keyword evidence="2" id="KW-0732">Signal</keyword>
<dbReference type="SUPFAM" id="SSF49899">
    <property type="entry name" value="Concanavalin A-like lectins/glucanases"/>
    <property type="match status" value="1"/>
</dbReference>
<evidence type="ECO:0000313" key="5">
    <source>
        <dbReference type="Proteomes" id="UP000183203"/>
    </source>
</evidence>
<dbReference type="InterPro" id="IPR013320">
    <property type="entry name" value="ConA-like_dom_sf"/>
</dbReference>
<dbReference type="Gene3D" id="2.60.120.200">
    <property type="match status" value="1"/>
</dbReference>
<dbReference type="InterPro" id="IPR050546">
    <property type="entry name" value="Glycosyl_Hydrlase_16"/>
</dbReference>
<dbReference type="PROSITE" id="PS51762">
    <property type="entry name" value="GH16_2"/>
    <property type="match status" value="1"/>
</dbReference>
<feature type="domain" description="GH16" evidence="3">
    <location>
        <begin position="54"/>
        <end position="316"/>
    </location>
</feature>
<comment type="similarity">
    <text evidence="1">Belongs to the glycosyl hydrolase 16 family.</text>
</comment>
<sequence>MLRTFPLISRKIATAVAFVILIGLTAPSASAVAADDSADAAPSAVLAAAPADAPGWTTLFRDDFSGPAGSAVGAKWEHEVGTWGTGAVDRTTASTDNVFLDGSGALSIRALRDASGAWTSGRIITADKSFAAPAGGRLLMTASVRLPAVADPTGYWAAFWALGRDADAQIDWPRTGEFDMLEAVNGTPQVIQTLHCDLPDGGACDEPYGITSGLQDCAACLTDFHTYSVLVDRTVAGAERLEFFVDDVTTHAIEESQIGEAAWDAAIPNAYFLVLNLAIGGGLPNGVCGCDSAAAPKTSGGTMSVDHVAVYQSGAPVVAVPTISGTAAAGATLVADAGRSTPVTYQWRADGVAISGATGSSFVLPGTSVGKRITVTVSALDGSDAVTSLPTAPVSAGTLGAVTPTISGTAKLGNTLTAVPGTWTPSPVTLTYRWKADGVDIAGATGKTLKVATTQIGKRITVTVTGSKTGFTTAQRTSAQTAVVVR</sequence>
<accession>A0A1G6M015</accession>
<evidence type="ECO:0000256" key="1">
    <source>
        <dbReference type="ARBA" id="ARBA00006865"/>
    </source>
</evidence>
<feature type="signal peptide" evidence="2">
    <location>
        <begin position="1"/>
        <end position="33"/>
    </location>
</feature>
<dbReference type="PANTHER" id="PTHR10963">
    <property type="entry name" value="GLYCOSYL HYDROLASE-RELATED"/>
    <property type="match status" value="1"/>
</dbReference>
<feature type="chain" id="PRO_5038597612" evidence="2">
    <location>
        <begin position="34"/>
        <end position="486"/>
    </location>
</feature>
<evidence type="ECO:0000313" key="4">
    <source>
        <dbReference type="EMBL" id="SDC48862.1"/>
    </source>
</evidence>
<name>A0A1G6M015_9MICO</name>
<organism evidence="4 5">
    <name type="scientific">Microbacterium enclense</name>
    <dbReference type="NCBI Taxonomy" id="993073"/>
    <lineage>
        <taxon>Bacteria</taxon>
        <taxon>Bacillati</taxon>
        <taxon>Actinomycetota</taxon>
        <taxon>Actinomycetes</taxon>
        <taxon>Micrococcales</taxon>
        <taxon>Microbacteriaceae</taxon>
        <taxon>Microbacterium</taxon>
    </lineage>
</organism>
<reference evidence="4 5" key="1">
    <citation type="submission" date="2016-09" db="EMBL/GenBank/DDBJ databases">
        <authorList>
            <person name="Capua I."/>
            <person name="De Benedictis P."/>
            <person name="Joannis T."/>
            <person name="Lombin L.H."/>
            <person name="Cattoli G."/>
        </authorList>
    </citation>
    <scope>NUCLEOTIDE SEQUENCE [LARGE SCALE GENOMIC DNA]</scope>
    <source>
        <strain evidence="4 5">NIO-1002</strain>
    </source>
</reference>
<dbReference type="GO" id="GO:0005975">
    <property type="term" value="P:carbohydrate metabolic process"/>
    <property type="evidence" value="ECO:0007669"/>
    <property type="project" value="InterPro"/>
</dbReference>
<proteinExistence type="inferred from homology"/>
<evidence type="ECO:0000256" key="2">
    <source>
        <dbReference type="SAM" id="SignalP"/>
    </source>
</evidence>
<dbReference type="PANTHER" id="PTHR10963:SF55">
    <property type="entry name" value="GLYCOSIDE HYDROLASE FAMILY 16 PROTEIN"/>
    <property type="match status" value="1"/>
</dbReference>
<dbReference type="STRING" id="993073.AS029_10430"/>
<protein>
    <submittedName>
        <fullName evidence="4">Glycosyl hydrolases family 16</fullName>
    </submittedName>
</protein>
<dbReference type="Gene3D" id="2.60.40.2700">
    <property type="match status" value="2"/>
</dbReference>
<gene>
    <name evidence="4" type="ORF">SAMN05216418_2355</name>
</gene>
<dbReference type="AlphaFoldDB" id="A0A1G6M015"/>
<dbReference type="GO" id="GO:0004553">
    <property type="term" value="F:hydrolase activity, hydrolyzing O-glycosyl compounds"/>
    <property type="evidence" value="ECO:0007669"/>
    <property type="project" value="InterPro"/>
</dbReference>
<evidence type="ECO:0000259" key="3">
    <source>
        <dbReference type="PROSITE" id="PS51762"/>
    </source>
</evidence>
<keyword evidence="4" id="KW-0378">Hydrolase</keyword>
<dbReference type="InterPro" id="IPR000757">
    <property type="entry name" value="Beta-glucanase-like"/>
</dbReference>